<feature type="coiled-coil region" evidence="1">
    <location>
        <begin position="806"/>
        <end position="833"/>
    </location>
</feature>
<feature type="domain" description="PIN" evidence="3">
    <location>
        <begin position="868"/>
        <end position="1013"/>
    </location>
</feature>
<dbReference type="AlphaFoldDB" id="A0A397JEK9"/>
<dbReference type="GO" id="GO:0070034">
    <property type="term" value="F:telomerase RNA binding"/>
    <property type="evidence" value="ECO:0007669"/>
    <property type="project" value="TreeGrafter"/>
</dbReference>
<dbReference type="GO" id="GO:0005697">
    <property type="term" value="C:telomerase holoenzyme complex"/>
    <property type="evidence" value="ECO:0007669"/>
    <property type="project" value="TreeGrafter"/>
</dbReference>
<dbReference type="PANTHER" id="PTHR15696">
    <property type="entry name" value="SMG-7 SUPPRESSOR WITH MORPHOLOGICAL EFFECT ON GENITALIA PROTEIN 7"/>
    <property type="match status" value="1"/>
</dbReference>
<keyword evidence="1" id="KW-0175">Coiled coil</keyword>
<feature type="compositionally biased region" description="Polar residues" evidence="2">
    <location>
        <begin position="111"/>
        <end position="124"/>
    </location>
</feature>
<feature type="compositionally biased region" description="Basic and acidic residues" evidence="2">
    <location>
        <begin position="323"/>
        <end position="338"/>
    </location>
</feature>
<feature type="compositionally biased region" description="Basic and acidic residues" evidence="2">
    <location>
        <begin position="125"/>
        <end position="144"/>
    </location>
</feature>
<dbReference type="InterPro" id="IPR029060">
    <property type="entry name" value="PIN-like_dom_sf"/>
</dbReference>
<gene>
    <name evidence="4" type="ORF">Glove_99g381</name>
</gene>
<evidence type="ECO:0000313" key="5">
    <source>
        <dbReference type="Proteomes" id="UP000266861"/>
    </source>
</evidence>
<feature type="region of interest" description="Disordered" evidence="2">
    <location>
        <begin position="837"/>
        <end position="858"/>
    </location>
</feature>
<dbReference type="GO" id="GO:0000184">
    <property type="term" value="P:nuclear-transcribed mRNA catabolic process, nonsense-mediated decay"/>
    <property type="evidence" value="ECO:0007669"/>
    <property type="project" value="TreeGrafter"/>
</dbReference>
<dbReference type="Proteomes" id="UP000266861">
    <property type="component" value="Unassembled WGS sequence"/>
</dbReference>
<dbReference type="InterPro" id="IPR045153">
    <property type="entry name" value="Est1/Ebs1-like"/>
</dbReference>
<dbReference type="InterPro" id="IPR002716">
    <property type="entry name" value="PIN_dom"/>
</dbReference>
<dbReference type="SMART" id="SM00670">
    <property type="entry name" value="PINc"/>
    <property type="match status" value="1"/>
</dbReference>
<dbReference type="Gene3D" id="3.40.50.1010">
    <property type="entry name" value="5'-nuclease"/>
    <property type="match status" value="1"/>
</dbReference>
<evidence type="ECO:0000256" key="2">
    <source>
        <dbReference type="SAM" id="MobiDB-lite"/>
    </source>
</evidence>
<sequence>MSINEERFKGSSYGRRASNSLSAEELDEYKRDIPPSATTRRLYNPHKDPIVMIPKTKKNVEVDDEFIPARRANAPGRKLFNYDDETFEREDLSKVNIKRNDIIAQASIVKSSSPNNNHKPTKNVNESKNKNLDQIDGNMRKDGSNSETLAKTIKLLSKKIASTEKIVEKFNKINVDGSPASCKVFYDEQYWQEKIEAHLSLAKNYFEYIKLSYSLALKQDIETKCWKNGFYTLIEGFRNAINMDRLQSQNHSSPSTIILKQFGIFLDEAETFYKRLLKQIALDISQNDKPIDKNKPPKWIRCVNCLGDIARYRWAYGLEKKSKNGENNEDDSNSKNNEDELFSGLSDDKINRNTSEDKEMNKDFWAKNASRWYRLGIQLNSNNGKFYHHLGILTSHDEFKSLYYFCRSLSVKTPFLAARESLIALFESNRQRFSNLTANKHKQKGRRGYLYKENSQTKSVDVLTKLPIKCLFSRLHGMLFTKIGLENFENILKIFLEKLNKWESPCLMDDSNETRWLETYLKMAVINLSSMYNYGSKEGSSLGQVTLSCVNTDPAFFEKTRLTFSIMCQFMSKYLEDIILQEGFNTSEGWLLYCEVVMLWMVSSGAFDGFGDENHKSIWESGRFIFPNFWETLAKFLTRVAHQVSPFTKEEILNSNLEKISLNLLPPLSEDWELRGISWLQPLYETYLSDLEVRPHIKFDESEIDNTIDIIYEERKLCLDQNAKSQRRARIMELGYILSKKIIGFTFNVEDTKFSACPELDEQLEDSINIESNLSPIMFISEEQKSTNESKPVNIEDQENEINDIAEDDDEGIKELKSRRQELENLLAATRNNIYSSSTHRHPVNNAKKKESSKKTKSPLSRIVPGYTILVVDTNCLVADLNMVKKIIYNDSWLVVIPLVVVTELDGLRFNSPPLGTAASDAIAFLEQAMSNKKKLKIQTSRGNYVSGVNFSEEFDFGDGEDKKKNLDDLILGICLWHAKNREENGSYSKTSKEKTNNEEAVVLLTNDRNLRIKARARGIDVTGAHDLAGLV</sequence>
<dbReference type="PANTHER" id="PTHR15696:SF0">
    <property type="entry name" value="TELOMERASE-BINDING PROTEIN EST1A"/>
    <property type="match status" value="1"/>
</dbReference>
<dbReference type="OrthoDB" id="2017974at2759"/>
<dbReference type="InterPro" id="IPR011990">
    <property type="entry name" value="TPR-like_helical_dom_sf"/>
</dbReference>
<name>A0A397JEK9_9GLOM</name>
<dbReference type="CDD" id="cd09880">
    <property type="entry name" value="PIN_Smg5-6-like"/>
    <property type="match status" value="1"/>
</dbReference>
<organism evidence="4 5">
    <name type="scientific">Diversispora epigaea</name>
    <dbReference type="NCBI Taxonomy" id="1348612"/>
    <lineage>
        <taxon>Eukaryota</taxon>
        <taxon>Fungi</taxon>
        <taxon>Fungi incertae sedis</taxon>
        <taxon>Mucoromycota</taxon>
        <taxon>Glomeromycotina</taxon>
        <taxon>Glomeromycetes</taxon>
        <taxon>Diversisporales</taxon>
        <taxon>Diversisporaceae</taxon>
        <taxon>Diversispora</taxon>
    </lineage>
</organism>
<feature type="region of interest" description="Disordered" evidence="2">
    <location>
        <begin position="1"/>
        <end position="31"/>
    </location>
</feature>
<comment type="caution">
    <text evidence="4">The sequence shown here is derived from an EMBL/GenBank/DDBJ whole genome shotgun (WGS) entry which is preliminary data.</text>
</comment>
<dbReference type="SUPFAM" id="SSF88723">
    <property type="entry name" value="PIN domain-like"/>
    <property type="match status" value="1"/>
</dbReference>
<reference evidence="4 5" key="1">
    <citation type="submission" date="2018-08" db="EMBL/GenBank/DDBJ databases">
        <title>Genome and evolution of the arbuscular mycorrhizal fungus Diversispora epigaea (formerly Glomus versiforme) and its bacterial endosymbionts.</title>
        <authorList>
            <person name="Sun X."/>
            <person name="Fei Z."/>
            <person name="Harrison M."/>
        </authorList>
    </citation>
    <scope>NUCLEOTIDE SEQUENCE [LARGE SCALE GENOMIC DNA]</scope>
    <source>
        <strain evidence="4 5">IT104</strain>
    </source>
</reference>
<evidence type="ECO:0000313" key="4">
    <source>
        <dbReference type="EMBL" id="RHZ83100.1"/>
    </source>
</evidence>
<dbReference type="Pfam" id="PF13638">
    <property type="entry name" value="PIN_4"/>
    <property type="match status" value="1"/>
</dbReference>
<dbReference type="STRING" id="1348612.A0A397JEK9"/>
<feature type="region of interest" description="Disordered" evidence="2">
    <location>
        <begin position="323"/>
        <end position="353"/>
    </location>
</feature>
<evidence type="ECO:0000259" key="3">
    <source>
        <dbReference type="SMART" id="SM00670"/>
    </source>
</evidence>
<keyword evidence="5" id="KW-1185">Reference proteome</keyword>
<dbReference type="EMBL" id="PQFF01000092">
    <property type="protein sequence ID" value="RHZ83100.1"/>
    <property type="molecule type" value="Genomic_DNA"/>
</dbReference>
<dbReference type="Gene3D" id="1.25.40.10">
    <property type="entry name" value="Tetratricopeptide repeat domain"/>
    <property type="match status" value="1"/>
</dbReference>
<feature type="region of interest" description="Disordered" evidence="2">
    <location>
        <begin position="111"/>
        <end position="144"/>
    </location>
</feature>
<accession>A0A397JEK9</accession>
<dbReference type="SUPFAM" id="SSF48452">
    <property type="entry name" value="TPR-like"/>
    <property type="match status" value="1"/>
</dbReference>
<protein>
    <recommendedName>
        <fullName evidence="3">PIN domain-containing protein</fullName>
    </recommendedName>
</protein>
<dbReference type="Pfam" id="PF10373">
    <property type="entry name" value="EST1_DNA_bind"/>
    <property type="match status" value="1"/>
</dbReference>
<dbReference type="GO" id="GO:0004540">
    <property type="term" value="F:RNA nuclease activity"/>
    <property type="evidence" value="ECO:0007669"/>
    <property type="project" value="UniProtKB-ARBA"/>
</dbReference>
<proteinExistence type="predicted"/>
<dbReference type="GO" id="GO:0042162">
    <property type="term" value="F:telomeric DNA binding"/>
    <property type="evidence" value="ECO:0007669"/>
    <property type="project" value="TreeGrafter"/>
</dbReference>
<evidence type="ECO:0000256" key="1">
    <source>
        <dbReference type="SAM" id="Coils"/>
    </source>
</evidence>
<dbReference type="InterPro" id="IPR018834">
    <property type="entry name" value="DNA/RNA-bd_Est1-type"/>
</dbReference>